<reference evidence="1 2" key="2">
    <citation type="submission" date="2018-05" db="EMBL/GenBank/DDBJ databases">
        <authorList>
            <person name="Lanie J.A."/>
            <person name="Ng W.-L."/>
            <person name="Kazmierczak K.M."/>
            <person name="Andrzejewski T.M."/>
            <person name="Davidsen T.M."/>
            <person name="Wayne K.J."/>
            <person name="Tettelin H."/>
            <person name="Glass J.I."/>
            <person name="Rusch D."/>
            <person name="Podicherti R."/>
            <person name="Tsui H.-C.T."/>
            <person name="Winkler M.E."/>
        </authorList>
    </citation>
    <scope>NUCLEOTIDE SEQUENCE [LARGE SCALE GENOMIC DNA]</scope>
    <source>
        <strain evidence="1 2">C305</strain>
    </source>
</reference>
<protein>
    <submittedName>
        <fullName evidence="1">Uncharacterized protein</fullName>
    </submittedName>
</protein>
<dbReference type="EMBL" id="QFRJ01000011">
    <property type="protein sequence ID" value="PWH84761.1"/>
    <property type="molecule type" value="Genomic_DNA"/>
</dbReference>
<evidence type="ECO:0000313" key="2">
    <source>
        <dbReference type="Proteomes" id="UP000245370"/>
    </source>
</evidence>
<gene>
    <name evidence="1" type="ORF">DIT68_12585</name>
</gene>
<reference evidence="1 2" key="1">
    <citation type="submission" date="2018-05" db="EMBL/GenBank/DDBJ databases">
        <title>Brumimicrobium oceani sp. nov., isolated from coastal sediment.</title>
        <authorList>
            <person name="Kou Y."/>
        </authorList>
    </citation>
    <scope>NUCLEOTIDE SEQUENCE [LARGE SCALE GENOMIC DNA]</scope>
    <source>
        <strain evidence="1 2">C305</strain>
    </source>
</reference>
<proteinExistence type="predicted"/>
<dbReference type="RefSeq" id="WP_109360168.1">
    <property type="nucleotide sequence ID" value="NZ_QFRJ01000011.1"/>
</dbReference>
<name>A0A2U2XAL7_9FLAO</name>
<sequence length="221" mass="25513">MKYLIYIALIFLFATSCKKKTSVVIQVQDYITGDGTAYAGREYAVSESWTPFFETKSKIVATGFLDDNGKASFNLKMKNNRKYVLGVSEPDNICYGGLVQHYLEHEKSNMVDFEYLACGYINLPRVNTNCEGPDDKFRFKYYYTDDPDIYIYKGYIDANYNWQENKFLEGCINYSNAVSYNSRPVGNYTIEWMVERQSGTTTGIDNFTITENDSLAYLIEY</sequence>
<dbReference type="PROSITE" id="PS51257">
    <property type="entry name" value="PROKAR_LIPOPROTEIN"/>
    <property type="match status" value="1"/>
</dbReference>
<organism evidence="1 2">
    <name type="scientific">Brumimicrobium oceani</name>
    <dbReference type="NCBI Taxonomy" id="2100725"/>
    <lineage>
        <taxon>Bacteria</taxon>
        <taxon>Pseudomonadati</taxon>
        <taxon>Bacteroidota</taxon>
        <taxon>Flavobacteriia</taxon>
        <taxon>Flavobacteriales</taxon>
        <taxon>Crocinitomicaceae</taxon>
        <taxon>Brumimicrobium</taxon>
    </lineage>
</organism>
<dbReference type="OrthoDB" id="9820609at2"/>
<dbReference type="AlphaFoldDB" id="A0A2U2XAL7"/>
<evidence type="ECO:0000313" key="1">
    <source>
        <dbReference type="EMBL" id="PWH84761.1"/>
    </source>
</evidence>
<comment type="caution">
    <text evidence="1">The sequence shown here is derived from an EMBL/GenBank/DDBJ whole genome shotgun (WGS) entry which is preliminary data.</text>
</comment>
<dbReference type="Proteomes" id="UP000245370">
    <property type="component" value="Unassembled WGS sequence"/>
</dbReference>
<keyword evidence="2" id="KW-1185">Reference proteome</keyword>
<accession>A0A2U2XAL7</accession>